<reference evidence="6 7" key="1">
    <citation type="submission" date="2023-10" db="EMBL/GenBank/DDBJ databases">
        <title>Genomes of two closely related lineages of the louse Polyplax serrata with different host specificities.</title>
        <authorList>
            <person name="Martinu J."/>
            <person name="Tarabai H."/>
            <person name="Stefka J."/>
            <person name="Hypsa V."/>
        </authorList>
    </citation>
    <scope>NUCLEOTIDE SEQUENCE [LARGE SCALE GENOMIC DNA]</scope>
    <source>
        <strain evidence="6">HR10_N</strain>
    </source>
</reference>
<dbReference type="SUPFAM" id="SSF50978">
    <property type="entry name" value="WD40 repeat-like"/>
    <property type="match status" value="1"/>
</dbReference>
<evidence type="ECO:0000256" key="2">
    <source>
        <dbReference type="ARBA" id="ARBA00022737"/>
    </source>
</evidence>
<dbReference type="FunFam" id="2.130.10.10:FF:001228">
    <property type="entry name" value="Predicted protein"/>
    <property type="match status" value="1"/>
</dbReference>
<dbReference type="PANTHER" id="PTHR16017">
    <property type="entry name" value="GASTRULATION DEFECTIVE PROTEIN 1-RELATED"/>
    <property type="match status" value="1"/>
</dbReference>
<evidence type="ECO:0000313" key="6">
    <source>
        <dbReference type="EMBL" id="KAK6639214.1"/>
    </source>
</evidence>
<dbReference type="PANTHER" id="PTHR16017:SF0">
    <property type="entry name" value="WD REPEAT-CONTAINING PROTEIN 70"/>
    <property type="match status" value="1"/>
</dbReference>
<dbReference type="Proteomes" id="UP001372834">
    <property type="component" value="Unassembled WGS sequence"/>
</dbReference>
<evidence type="ECO:0000256" key="3">
    <source>
        <dbReference type="ARBA" id="ARBA00038343"/>
    </source>
</evidence>
<dbReference type="InterPro" id="IPR001680">
    <property type="entry name" value="WD40_rpt"/>
</dbReference>
<feature type="region of interest" description="Disordered" evidence="5">
    <location>
        <begin position="22"/>
        <end position="54"/>
    </location>
</feature>
<keyword evidence="1 4" id="KW-0853">WD repeat</keyword>
<organism evidence="6 7">
    <name type="scientific">Polyplax serrata</name>
    <name type="common">Common mouse louse</name>
    <dbReference type="NCBI Taxonomy" id="468196"/>
    <lineage>
        <taxon>Eukaryota</taxon>
        <taxon>Metazoa</taxon>
        <taxon>Ecdysozoa</taxon>
        <taxon>Arthropoda</taxon>
        <taxon>Hexapoda</taxon>
        <taxon>Insecta</taxon>
        <taxon>Pterygota</taxon>
        <taxon>Neoptera</taxon>
        <taxon>Paraneoptera</taxon>
        <taxon>Psocodea</taxon>
        <taxon>Troctomorpha</taxon>
        <taxon>Phthiraptera</taxon>
        <taxon>Anoplura</taxon>
        <taxon>Polyplacidae</taxon>
        <taxon>Polyplax</taxon>
    </lineage>
</organism>
<dbReference type="GO" id="GO:0035861">
    <property type="term" value="C:site of double-strand break"/>
    <property type="evidence" value="ECO:0007669"/>
    <property type="project" value="TreeGrafter"/>
</dbReference>
<feature type="repeat" description="WD" evidence="4">
    <location>
        <begin position="169"/>
        <end position="210"/>
    </location>
</feature>
<sequence length="645" mass="72247">MNQKKPGKIVFGKISTKVLEQPQENVESVTDQHEQSEEKLSGFGKFGDKTNDDNKLDEVNEQISKLMGFSDFGQKTAKKFNVEEMVQLALKNKSNIIPEKPQVDEQKEESDSEDEIGPAIPEEFKIKNSAAENDVTKVDEKDSNKDSDSEDEDSVLAQKKLPITQEALMQHGSKAVVALTADPSGVRLVSGSVDYQVCFWDFAGMDSSMKNFRSLTPCENHPIKAVQFSCTGELLLVVSGMSQAKVLDRDGLEVLECVKGDQYLADMARTKGHVAPLTCGNWHPKTREEFLTSAEDGTCRIWDTEKPTQHKGLMKVKASNGLKVIPTSCTYNPDGNLIACGGVDGSIQMWDHRKLFVNTTHLLRNAHQPGNAISCVTFSYKGTLLCSRSNDETVKLWDIRSFKKPLREASNLYSRYDNTSCIFSPDDSIIVTGESLRRDSKIGKLHFFETDTFDKIAEIEAADSHIVKLLWHPKLNQLFLGCGNGTIKIYYSDDLSVKGAKLCASKVKKKVKQIEVVSTPQIITPHFLPLFRTERHRTTKKKFEKDRRDPVKSRRPDLPISQGSGGRIASTGGTLSSYVIRNLGLSKRIEDDQDPREAILKYAKEAAENPYWITPAYKNTQPQTIFQDKNDDDETSEPVTKQMKF</sequence>
<dbReference type="InterPro" id="IPR051858">
    <property type="entry name" value="WD_repeat_GAD-1"/>
</dbReference>
<feature type="repeat" description="WD" evidence="4">
    <location>
        <begin position="327"/>
        <end position="351"/>
    </location>
</feature>
<comment type="similarity">
    <text evidence="3">Belongs to the WD repeat GAD-1 family.</text>
</comment>
<feature type="region of interest" description="Disordered" evidence="5">
    <location>
        <begin position="97"/>
        <end position="154"/>
    </location>
</feature>
<dbReference type="InterPro" id="IPR020472">
    <property type="entry name" value="WD40_PAC1"/>
</dbReference>
<proteinExistence type="inferred from homology"/>
<feature type="compositionally biased region" description="Basic and acidic residues" evidence="5">
    <location>
        <begin position="541"/>
        <end position="557"/>
    </location>
</feature>
<evidence type="ECO:0000256" key="1">
    <source>
        <dbReference type="ARBA" id="ARBA00022574"/>
    </source>
</evidence>
<gene>
    <name evidence="6" type="ORF">RUM43_007484</name>
</gene>
<feature type="compositionally biased region" description="Basic and acidic residues" evidence="5">
    <location>
        <begin position="134"/>
        <end position="147"/>
    </location>
</feature>
<feature type="repeat" description="WD" evidence="4">
    <location>
        <begin position="270"/>
        <end position="305"/>
    </location>
</feature>
<feature type="region of interest" description="Disordered" evidence="5">
    <location>
        <begin position="538"/>
        <end position="569"/>
    </location>
</feature>
<dbReference type="PROSITE" id="PS50082">
    <property type="entry name" value="WD_REPEATS_2"/>
    <property type="match status" value="4"/>
</dbReference>
<dbReference type="Gene3D" id="2.130.10.10">
    <property type="entry name" value="YVTN repeat-like/Quinoprotein amine dehydrogenase"/>
    <property type="match status" value="2"/>
</dbReference>
<feature type="compositionally biased region" description="Acidic residues" evidence="5">
    <location>
        <begin position="106"/>
        <end position="116"/>
    </location>
</feature>
<dbReference type="Pfam" id="PF00400">
    <property type="entry name" value="WD40"/>
    <property type="match status" value="4"/>
</dbReference>
<dbReference type="InterPro" id="IPR015943">
    <property type="entry name" value="WD40/YVTN_repeat-like_dom_sf"/>
</dbReference>
<comment type="caution">
    <text evidence="6">The sequence shown here is derived from an EMBL/GenBank/DDBJ whole genome shotgun (WGS) entry which is preliminary data.</text>
</comment>
<protein>
    <submittedName>
        <fullName evidence="6">Uncharacterized protein</fullName>
    </submittedName>
</protein>
<dbReference type="PROSITE" id="PS50294">
    <property type="entry name" value="WD_REPEATS_REGION"/>
    <property type="match status" value="1"/>
</dbReference>
<dbReference type="PRINTS" id="PR00320">
    <property type="entry name" value="GPROTEINBRPT"/>
</dbReference>
<evidence type="ECO:0000313" key="7">
    <source>
        <dbReference type="Proteomes" id="UP001372834"/>
    </source>
</evidence>
<name>A0AAN8S8P8_POLSC</name>
<dbReference type="GO" id="GO:0005634">
    <property type="term" value="C:nucleus"/>
    <property type="evidence" value="ECO:0007669"/>
    <property type="project" value="TreeGrafter"/>
</dbReference>
<dbReference type="EMBL" id="JAWJWE010000003">
    <property type="protein sequence ID" value="KAK6639214.1"/>
    <property type="molecule type" value="Genomic_DNA"/>
</dbReference>
<dbReference type="InterPro" id="IPR036322">
    <property type="entry name" value="WD40_repeat_dom_sf"/>
</dbReference>
<feature type="repeat" description="WD" evidence="4">
    <location>
        <begin position="371"/>
        <end position="401"/>
    </location>
</feature>
<keyword evidence="2" id="KW-0677">Repeat</keyword>
<evidence type="ECO:0000256" key="5">
    <source>
        <dbReference type="SAM" id="MobiDB-lite"/>
    </source>
</evidence>
<feature type="compositionally biased region" description="Basic and acidic residues" evidence="5">
    <location>
        <begin position="30"/>
        <end position="54"/>
    </location>
</feature>
<evidence type="ECO:0000256" key="4">
    <source>
        <dbReference type="PROSITE-ProRule" id="PRU00221"/>
    </source>
</evidence>
<feature type="region of interest" description="Disordered" evidence="5">
    <location>
        <begin position="622"/>
        <end position="645"/>
    </location>
</feature>
<dbReference type="AlphaFoldDB" id="A0AAN8S8P8"/>
<dbReference type="SMART" id="SM00320">
    <property type="entry name" value="WD40"/>
    <property type="match status" value="6"/>
</dbReference>
<accession>A0AAN8S8P8</accession>